<protein>
    <recommendedName>
        <fullName evidence="3">WYL domain-containing protein</fullName>
    </recommendedName>
</protein>
<proteinExistence type="predicted"/>
<evidence type="ECO:0008006" key="3">
    <source>
        <dbReference type="Google" id="ProtNLM"/>
    </source>
</evidence>
<gene>
    <name evidence="1" type="ORF">Dia5BBH33_03410</name>
</gene>
<accession>A0A8D4UTJ8</accession>
<dbReference type="PROSITE" id="PS52050">
    <property type="entry name" value="WYL"/>
    <property type="match status" value="1"/>
</dbReference>
<dbReference type="AlphaFoldDB" id="A0A8D4UTJ8"/>
<dbReference type="OrthoDB" id="9772503at2"/>
<dbReference type="EMBL" id="AP019697">
    <property type="protein sequence ID" value="BBK24406.1"/>
    <property type="molecule type" value="Genomic_DNA"/>
</dbReference>
<organism evidence="1 2">
    <name type="scientific">Dialister hominis</name>
    <dbReference type="NCBI Taxonomy" id="2582419"/>
    <lineage>
        <taxon>Bacteria</taxon>
        <taxon>Bacillati</taxon>
        <taxon>Bacillota</taxon>
        <taxon>Negativicutes</taxon>
        <taxon>Veillonellales</taxon>
        <taxon>Veillonellaceae</taxon>
        <taxon>Dialister</taxon>
    </lineage>
</organism>
<sequence>MAVEKGDTGSKMSIIRIVQVLLRESDKDHPLSQQEILDYMEGKYGMAVNRKSVGRNLTRLRDAGLPVFCREVPRMMNGKKVPLSLDWYWDHVLAREDLKALIDLLYFSHLPPQQVKQLAEKLKRIQIRSFDDGKTLVRNLPSAGKAADFDPVIALLTTAGEGKRKISFYYDHYEADGKRHHGRLPSGEDRLLSVSPLLIIASDDRYALLAEKDEGGIEVYFLDLMSDVKLLEDPASDTLTQAQIQALKPSDYLYSAHEIFRGKPELCTFEADWHLMTDIVNDFGKTAHLSSGSQTKVTIEIMIQPEAMKAWAMRHAPLVKILSPAYLVKEVREAAAELARLYGLP</sequence>
<dbReference type="KEGG" id="dho:Dia5BBH33_03410"/>
<evidence type="ECO:0000313" key="1">
    <source>
        <dbReference type="EMBL" id="BBK24406.1"/>
    </source>
</evidence>
<dbReference type="GeneID" id="92715567"/>
<reference evidence="2" key="1">
    <citation type="submission" date="2019-05" db="EMBL/GenBank/DDBJ databases">
        <title>Complete genome sequencing of Dialister sp. strain 5BBH33.</title>
        <authorList>
            <person name="Sakamoto M."/>
            <person name="Murakami T."/>
            <person name="Mori H."/>
        </authorList>
    </citation>
    <scope>NUCLEOTIDE SEQUENCE [LARGE SCALE GENOMIC DNA]</scope>
    <source>
        <strain evidence="2">5BBH33</strain>
    </source>
</reference>
<name>A0A8D4UTJ8_9FIRM</name>
<keyword evidence="2" id="KW-1185">Reference proteome</keyword>
<dbReference type="Proteomes" id="UP000320585">
    <property type="component" value="Chromosome"/>
</dbReference>
<dbReference type="RefSeq" id="WP_022381811.1">
    <property type="nucleotide sequence ID" value="NZ_AP019697.1"/>
</dbReference>
<evidence type="ECO:0000313" key="2">
    <source>
        <dbReference type="Proteomes" id="UP000320585"/>
    </source>
</evidence>